<proteinExistence type="predicted"/>
<evidence type="ECO:0000313" key="3">
    <source>
        <dbReference type="Proteomes" id="UP000266861"/>
    </source>
</evidence>
<dbReference type="PANTHER" id="PTHR45756">
    <property type="entry name" value="PALMITOYLTRANSFERASE"/>
    <property type="match status" value="1"/>
</dbReference>
<dbReference type="STRING" id="1348612.A0A397J0M0"/>
<dbReference type="PROSITE" id="PS50011">
    <property type="entry name" value="PROTEIN_KINASE_DOM"/>
    <property type="match status" value="1"/>
</dbReference>
<accession>A0A397J0M0</accession>
<dbReference type="InterPro" id="IPR011009">
    <property type="entry name" value="Kinase-like_dom_sf"/>
</dbReference>
<dbReference type="Gene3D" id="1.10.510.10">
    <property type="entry name" value="Transferase(Phosphotransferase) domain 1"/>
    <property type="match status" value="1"/>
</dbReference>
<dbReference type="Proteomes" id="UP000266861">
    <property type="component" value="Unassembled WGS sequence"/>
</dbReference>
<evidence type="ECO:0000313" key="2">
    <source>
        <dbReference type="EMBL" id="RHZ78834.1"/>
    </source>
</evidence>
<feature type="domain" description="Protein kinase" evidence="1">
    <location>
        <begin position="1"/>
        <end position="195"/>
    </location>
</feature>
<keyword evidence="3" id="KW-1185">Reference proteome</keyword>
<dbReference type="GO" id="GO:0005524">
    <property type="term" value="F:ATP binding"/>
    <property type="evidence" value="ECO:0007669"/>
    <property type="project" value="InterPro"/>
</dbReference>
<gene>
    <name evidence="2" type="ORF">Glove_155g72</name>
</gene>
<dbReference type="AlphaFoldDB" id="A0A397J0M0"/>
<evidence type="ECO:0000259" key="1">
    <source>
        <dbReference type="PROSITE" id="PS50011"/>
    </source>
</evidence>
<name>A0A397J0M0_9GLOM</name>
<comment type="caution">
    <text evidence="2">The sequence shown here is derived from an EMBL/GenBank/DDBJ whole genome shotgun (WGS) entry which is preliminary data.</text>
</comment>
<organism evidence="2 3">
    <name type="scientific">Diversispora epigaea</name>
    <dbReference type="NCBI Taxonomy" id="1348612"/>
    <lineage>
        <taxon>Eukaryota</taxon>
        <taxon>Fungi</taxon>
        <taxon>Fungi incertae sedis</taxon>
        <taxon>Mucoromycota</taxon>
        <taxon>Glomeromycotina</taxon>
        <taxon>Glomeromycetes</taxon>
        <taxon>Diversisporales</taxon>
        <taxon>Diversisporaceae</taxon>
        <taxon>Diversispora</taxon>
    </lineage>
</organism>
<dbReference type="PANTHER" id="PTHR45756:SF1">
    <property type="entry name" value="PROTEIN KINASE DOMAIN CONTAINING PROTEIN"/>
    <property type="match status" value="1"/>
</dbReference>
<dbReference type="SUPFAM" id="SSF56112">
    <property type="entry name" value="Protein kinase-like (PK-like)"/>
    <property type="match status" value="1"/>
</dbReference>
<dbReference type="GO" id="GO:0004672">
    <property type="term" value="F:protein kinase activity"/>
    <property type="evidence" value="ECO:0007669"/>
    <property type="project" value="InterPro"/>
</dbReference>
<dbReference type="OrthoDB" id="2388562at2759"/>
<dbReference type="EMBL" id="PQFF01000146">
    <property type="protein sequence ID" value="RHZ78834.1"/>
    <property type="molecule type" value="Genomic_DNA"/>
</dbReference>
<reference evidence="2 3" key="1">
    <citation type="submission" date="2018-08" db="EMBL/GenBank/DDBJ databases">
        <title>Genome and evolution of the arbuscular mycorrhizal fungus Diversispora epigaea (formerly Glomus versiforme) and its bacterial endosymbionts.</title>
        <authorList>
            <person name="Sun X."/>
            <person name="Fei Z."/>
            <person name="Harrison M."/>
        </authorList>
    </citation>
    <scope>NUCLEOTIDE SEQUENCE [LARGE SCALE GENOMIC DNA]</scope>
    <source>
        <strain evidence="2 3">IT104</strain>
    </source>
</reference>
<dbReference type="InterPro" id="IPR000719">
    <property type="entry name" value="Prot_kinase_dom"/>
</dbReference>
<protein>
    <recommendedName>
        <fullName evidence="1">Protein kinase domain-containing protein</fullName>
    </recommendedName>
</protein>
<dbReference type="Pfam" id="PF00069">
    <property type="entry name" value="Pkinase"/>
    <property type="match status" value="1"/>
</dbReference>
<sequence>MTFEEVRKYVFNPTKYDFHEAEMMKDDKNYAIGKRIIQELSKNGKIDFRVFKKLANNKQTVDALLQTKVYIFVAANNKKIFTSTAEGLGILHAKNLIHCNLNSGNILNFTKNRQISYIDLDLNFCKLENDLILNANDKNNKIYGSIPYIPHEVLGGNKFTKKDDIYSFGGIMYEVVTAQRPLADQAHDNYLMIDM</sequence>
<dbReference type="InterPro" id="IPR053215">
    <property type="entry name" value="TKL_Ser/Thr_kinase"/>
</dbReference>